<dbReference type="RefSeq" id="XP_005824019.1">
    <property type="nucleotide sequence ID" value="XM_005823962.1"/>
</dbReference>
<sequence length="214" mass="24200">MSNDSVCQWSELSKFESWKKSPERSELFKAAELMVEEDLWEDSEDRSNLFQFAKILVQEDEWEGSQDRSDQFKVAKILAEDEEWTRSSLRSELFLSCYIDISEEEWEHEETRSELFKEVACSHPSALEEGIADGPQLCMASSAMPNGPTLFASPVEPQNAYLEGACMQALEEIIIERGEPACGVMELKLHKHSPNNVAELPFHAPPALSLLPAC</sequence>
<organism evidence="1">
    <name type="scientific">Guillardia theta (strain CCMP2712)</name>
    <name type="common">Cryptophyte</name>
    <dbReference type="NCBI Taxonomy" id="905079"/>
    <lineage>
        <taxon>Eukaryota</taxon>
        <taxon>Cryptophyceae</taxon>
        <taxon>Pyrenomonadales</taxon>
        <taxon>Geminigeraceae</taxon>
        <taxon>Guillardia</taxon>
    </lineage>
</organism>
<dbReference type="GeneID" id="17293768"/>
<reference evidence="3" key="2">
    <citation type="submission" date="2012-11" db="EMBL/GenBank/DDBJ databases">
        <authorList>
            <person name="Kuo A."/>
            <person name="Curtis B.A."/>
            <person name="Tanifuji G."/>
            <person name="Burki F."/>
            <person name="Gruber A."/>
            <person name="Irimia M."/>
            <person name="Maruyama S."/>
            <person name="Arias M.C."/>
            <person name="Ball S.G."/>
            <person name="Gile G.H."/>
            <person name="Hirakawa Y."/>
            <person name="Hopkins J.F."/>
            <person name="Rensing S.A."/>
            <person name="Schmutz J."/>
            <person name="Symeonidi A."/>
            <person name="Elias M."/>
            <person name="Eveleigh R.J."/>
            <person name="Herman E.K."/>
            <person name="Klute M.J."/>
            <person name="Nakayama T."/>
            <person name="Obornik M."/>
            <person name="Reyes-Prieto A."/>
            <person name="Armbrust E.V."/>
            <person name="Aves S.J."/>
            <person name="Beiko R.G."/>
            <person name="Coutinho P."/>
            <person name="Dacks J.B."/>
            <person name="Durnford D.G."/>
            <person name="Fast N.M."/>
            <person name="Green B.R."/>
            <person name="Grisdale C."/>
            <person name="Hempe F."/>
            <person name="Henrissat B."/>
            <person name="Hoppner M.P."/>
            <person name="Ishida K.-I."/>
            <person name="Kim E."/>
            <person name="Koreny L."/>
            <person name="Kroth P.G."/>
            <person name="Liu Y."/>
            <person name="Malik S.-B."/>
            <person name="Maier U.G."/>
            <person name="McRose D."/>
            <person name="Mock T."/>
            <person name="Neilson J.A."/>
            <person name="Onodera N.T."/>
            <person name="Poole A.M."/>
            <person name="Pritham E.J."/>
            <person name="Richards T.A."/>
            <person name="Rocap G."/>
            <person name="Roy S.W."/>
            <person name="Sarai C."/>
            <person name="Schaack S."/>
            <person name="Shirato S."/>
            <person name="Slamovits C.H."/>
            <person name="Spencer D.F."/>
            <person name="Suzuki S."/>
            <person name="Worden A.Z."/>
            <person name="Zauner S."/>
            <person name="Barry K."/>
            <person name="Bell C."/>
            <person name="Bharti A.K."/>
            <person name="Crow J.A."/>
            <person name="Grimwood J."/>
            <person name="Kramer R."/>
            <person name="Lindquist E."/>
            <person name="Lucas S."/>
            <person name="Salamov A."/>
            <person name="McFadden G.I."/>
            <person name="Lane C.E."/>
            <person name="Keeling P.J."/>
            <person name="Gray M.W."/>
            <person name="Grigoriev I.V."/>
            <person name="Archibald J.M."/>
        </authorList>
    </citation>
    <scope>NUCLEOTIDE SEQUENCE</scope>
    <source>
        <strain evidence="3">CCMP2712</strain>
    </source>
</reference>
<keyword evidence="3" id="KW-1185">Reference proteome</keyword>
<reference evidence="1 3" key="1">
    <citation type="journal article" date="2012" name="Nature">
        <title>Algal genomes reveal evolutionary mosaicism and the fate of nucleomorphs.</title>
        <authorList>
            <consortium name="DOE Joint Genome Institute"/>
            <person name="Curtis B.A."/>
            <person name="Tanifuji G."/>
            <person name="Burki F."/>
            <person name="Gruber A."/>
            <person name="Irimia M."/>
            <person name="Maruyama S."/>
            <person name="Arias M.C."/>
            <person name="Ball S.G."/>
            <person name="Gile G.H."/>
            <person name="Hirakawa Y."/>
            <person name="Hopkins J.F."/>
            <person name="Kuo A."/>
            <person name="Rensing S.A."/>
            <person name="Schmutz J."/>
            <person name="Symeonidi A."/>
            <person name="Elias M."/>
            <person name="Eveleigh R.J."/>
            <person name="Herman E.K."/>
            <person name="Klute M.J."/>
            <person name="Nakayama T."/>
            <person name="Obornik M."/>
            <person name="Reyes-Prieto A."/>
            <person name="Armbrust E.V."/>
            <person name="Aves S.J."/>
            <person name="Beiko R.G."/>
            <person name="Coutinho P."/>
            <person name="Dacks J.B."/>
            <person name="Durnford D.G."/>
            <person name="Fast N.M."/>
            <person name="Green B.R."/>
            <person name="Grisdale C.J."/>
            <person name="Hempel F."/>
            <person name="Henrissat B."/>
            <person name="Hoppner M.P."/>
            <person name="Ishida K."/>
            <person name="Kim E."/>
            <person name="Koreny L."/>
            <person name="Kroth P.G."/>
            <person name="Liu Y."/>
            <person name="Malik S.B."/>
            <person name="Maier U.G."/>
            <person name="McRose D."/>
            <person name="Mock T."/>
            <person name="Neilson J.A."/>
            <person name="Onodera N.T."/>
            <person name="Poole A.M."/>
            <person name="Pritham E.J."/>
            <person name="Richards T.A."/>
            <person name="Rocap G."/>
            <person name="Roy S.W."/>
            <person name="Sarai C."/>
            <person name="Schaack S."/>
            <person name="Shirato S."/>
            <person name="Slamovits C.H."/>
            <person name="Spencer D.F."/>
            <person name="Suzuki S."/>
            <person name="Worden A.Z."/>
            <person name="Zauner S."/>
            <person name="Barry K."/>
            <person name="Bell C."/>
            <person name="Bharti A.K."/>
            <person name="Crow J.A."/>
            <person name="Grimwood J."/>
            <person name="Kramer R."/>
            <person name="Lindquist E."/>
            <person name="Lucas S."/>
            <person name="Salamov A."/>
            <person name="McFadden G.I."/>
            <person name="Lane C.E."/>
            <person name="Keeling P.J."/>
            <person name="Gray M.W."/>
            <person name="Grigoriev I.V."/>
            <person name="Archibald J.M."/>
        </authorList>
    </citation>
    <scope>NUCLEOTIDE SEQUENCE</scope>
    <source>
        <strain evidence="1 3">CCMP2712</strain>
    </source>
</reference>
<name>L1IMA9_GUITC</name>
<dbReference type="Proteomes" id="UP000011087">
    <property type="component" value="Unassembled WGS sequence"/>
</dbReference>
<dbReference type="PaxDb" id="55529-EKX37039"/>
<dbReference type="AlphaFoldDB" id="L1IMA9"/>
<evidence type="ECO:0000313" key="2">
    <source>
        <dbReference type="EnsemblProtists" id="EKX37039"/>
    </source>
</evidence>
<evidence type="ECO:0000313" key="3">
    <source>
        <dbReference type="Proteomes" id="UP000011087"/>
    </source>
</evidence>
<evidence type="ECO:0000313" key="1">
    <source>
        <dbReference type="EMBL" id="EKX37039.1"/>
    </source>
</evidence>
<dbReference type="EMBL" id="JH993064">
    <property type="protein sequence ID" value="EKX37039.1"/>
    <property type="molecule type" value="Genomic_DNA"/>
</dbReference>
<gene>
    <name evidence="1" type="ORF">GUITHDRAFT_155061</name>
</gene>
<dbReference type="HOGENOM" id="CLU_1291132_0_0_1"/>
<dbReference type="EnsemblProtists" id="EKX37039">
    <property type="protein sequence ID" value="EKX37039"/>
    <property type="gene ID" value="GUITHDRAFT_155061"/>
</dbReference>
<dbReference type="KEGG" id="gtt:GUITHDRAFT_155061"/>
<proteinExistence type="predicted"/>
<protein>
    <submittedName>
        <fullName evidence="1 2">Uncharacterized protein</fullName>
    </submittedName>
</protein>
<accession>L1IMA9</accession>
<dbReference type="OrthoDB" id="10654207at2759"/>
<reference evidence="2" key="3">
    <citation type="submission" date="2015-06" db="UniProtKB">
        <authorList>
            <consortium name="EnsemblProtists"/>
        </authorList>
    </citation>
    <scope>IDENTIFICATION</scope>
</reference>